<sequence length="148" mass="16523">MAVKRTRILRDYRFFKCKKLNAFSQRVRKGMTNNPNIPDSLWVNHPGLLALFFAAADKLDIVYHESLLRSIVSIAARETLEVEVIAYLDQIASLLEAAAVQNSEMLLTSGFNLAKERRGRSRAPQPPVAMPLKVEVASQNVATEESAP</sequence>
<dbReference type="EMBL" id="JAEMHM010000017">
    <property type="protein sequence ID" value="MBJ6726827.1"/>
    <property type="molecule type" value="Genomic_DNA"/>
</dbReference>
<dbReference type="Proteomes" id="UP000636888">
    <property type="component" value="Unassembled WGS sequence"/>
</dbReference>
<protein>
    <submittedName>
        <fullName evidence="1">Uncharacterized protein</fullName>
    </submittedName>
</protein>
<name>A0A8J7M1B5_9BACT</name>
<dbReference type="AlphaFoldDB" id="A0A8J7M1B5"/>
<accession>A0A8J7M1B5</accession>
<comment type="caution">
    <text evidence="1">The sequence shown here is derived from an EMBL/GenBank/DDBJ whole genome shotgun (WGS) entry which is preliminary data.</text>
</comment>
<dbReference type="RefSeq" id="WP_199385736.1">
    <property type="nucleotide sequence ID" value="NZ_JAEMHM010000017.1"/>
</dbReference>
<organism evidence="1 2">
    <name type="scientific">Geomesophilobacter sediminis</name>
    <dbReference type="NCBI Taxonomy" id="2798584"/>
    <lineage>
        <taxon>Bacteria</taxon>
        <taxon>Pseudomonadati</taxon>
        <taxon>Thermodesulfobacteriota</taxon>
        <taxon>Desulfuromonadia</taxon>
        <taxon>Geobacterales</taxon>
        <taxon>Geobacteraceae</taxon>
        <taxon>Geomesophilobacter</taxon>
    </lineage>
</organism>
<gene>
    <name evidence="1" type="ORF">JFN93_19125</name>
</gene>
<evidence type="ECO:0000313" key="1">
    <source>
        <dbReference type="EMBL" id="MBJ6726827.1"/>
    </source>
</evidence>
<reference evidence="1" key="1">
    <citation type="submission" date="2020-12" db="EMBL/GenBank/DDBJ databases">
        <title>Geomonas sp. Red875, isolated from river sediment.</title>
        <authorList>
            <person name="Xu Z."/>
            <person name="Zhang Z."/>
            <person name="Masuda Y."/>
            <person name="Itoh H."/>
            <person name="Senoo K."/>
        </authorList>
    </citation>
    <scope>NUCLEOTIDE SEQUENCE</scope>
    <source>
        <strain evidence="1">Red875</strain>
    </source>
</reference>
<keyword evidence="2" id="KW-1185">Reference proteome</keyword>
<proteinExistence type="predicted"/>
<evidence type="ECO:0000313" key="2">
    <source>
        <dbReference type="Proteomes" id="UP000636888"/>
    </source>
</evidence>